<reference evidence="3" key="2">
    <citation type="submission" date="2022-06" db="EMBL/GenBank/DDBJ databases">
        <title>Complete genomes of Listeria monocytogenes strains L58-55 and 6179.</title>
        <authorList>
            <person name="Schmitz-Esser S."/>
            <person name="Tibbs-Cortes B.W."/>
        </authorList>
    </citation>
    <scope>NUCLEOTIDE SEQUENCE</scope>
    <source>
        <strain evidence="3">L58-55</strain>
        <plasmid evidence="3">pLM58-55</plasmid>
    </source>
</reference>
<evidence type="ECO:0000313" key="3">
    <source>
        <dbReference type="EMBL" id="UUJ81124.1"/>
    </source>
</evidence>
<evidence type="ECO:0000259" key="1">
    <source>
        <dbReference type="Pfam" id="PF13443"/>
    </source>
</evidence>
<feature type="domain" description="HTH cro/C1-type" evidence="1">
    <location>
        <begin position="16"/>
        <end position="67"/>
    </location>
</feature>
<dbReference type="InterPro" id="IPR001387">
    <property type="entry name" value="Cro/C1-type_HTH"/>
</dbReference>
<dbReference type="EMBL" id="MK134858">
    <property type="protein sequence ID" value="QFC18565.1"/>
    <property type="molecule type" value="Genomic_DNA"/>
</dbReference>
<organism evidence="2">
    <name type="scientific">Listeria monocytogenes</name>
    <dbReference type="NCBI Taxonomy" id="1639"/>
    <lineage>
        <taxon>Bacteria</taxon>
        <taxon>Bacillati</taxon>
        <taxon>Bacillota</taxon>
        <taxon>Bacilli</taxon>
        <taxon>Bacillales</taxon>
        <taxon>Listeriaceae</taxon>
        <taxon>Listeria</taxon>
    </lineage>
</organism>
<accession>A0A5P4SA27</accession>
<sequence>MVRFEAEPDVKIRVNILGICEKYNISMSELSKIADIDLGKLIALSKDERQRVQLAHLERICQSLHIRDARELLLIEVINEEEQG</sequence>
<dbReference type="Pfam" id="PF13443">
    <property type="entry name" value="HTH_26"/>
    <property type="match status" value="1"/>
</dbReference>
<keyword evidence="2" id="KW-0614">Plasmid</keyword>
<dbReference type="AlphaFoldDB" id="A0A5P4SA27"/>
<reference evidence="2" key="1">
    <citation type="submission" date="2018-11" db="EMBL/GenBank/DDBJ databases">
        <title>Whole genome sequencing based investigation of maternal-neonatal listeriosis.</title>
        <authorList>
            <person name="Luo L."/>
            <person name="Payne M."/>
            <person name="Lan R."/>
            <person name="Wang Y."/>
        </authorList>
    </citation>
    <scope>NUCLEOTIDE SEQUENCE</scope>
    <source>
        <plasmid evidence="2">pLM1686</plasmid>
    </source>
</reference>
<evidence type="ECO:0000313" key="2">
    <source>
        <dbReference type="EMBL" id="QFC18565.1"/>
    </source>
</evidence>
<name>A0A5P4SA27_LISMN</name>
<dbReference type="Proteomes" id="UP000193519">
    <property type="component" value="Plasmid pLM58-55"/>
</dbReference>
<geneLocation type="plasmid" evidence="2">
    <name>pLM1686</name>
</geneLocation>
<geneLocation type="plasmid" evidence="3 4">
    <name>pLM58-55</name>
</geneLocation>
<dbReference type="EMBL" id="CP098508">
    <property type="protein sequence ID" value="UUJ81124.1"/>
    <property type="molecule type" value="Genomic_DNA"/>
</dbReference>
<protein>
    <submittedName>
        <fullName evidence="3">Helix-turn-helix transcriptional regulator</fullName>
    </submittedName>
</protein>
<gene>
    <name evidence="3" type="ORF">BES38_15215</name>
    <name evidence="2" type="ORF">pLM1686_00008</name>
</gene>
<evidence type="ECO:0000313" key="4">
    <source>
        <dbReference type="Proteomes" id="UP000193519"/>
    </source>
</evidence>
<proteinExistence type="predicted"/>
<dbReference type="RefSeq" id="WP_031641560.1">
    <property type="nucleotide sequence ID" value="NZ_BAAFVI010000027.1"/>
</dbReference>